<dbReference type="EMBL" id="CP119939">
    <property type="protein sequence ID" value="WFD03853.1"/>
    <property type="molecule type" value="Genomic_DNA"/>
</dbReference>
<sequence>MDFGLDLSSRIEDRIDHDLFSDGSDDLSLPGTSRRVPGLASSHADASDAYSSFQSDSAPVHTLPRAHAPAPAANEHDSLAVDLDNLNERLLDDSHSLQLSTKDTAPSDESRFSLEDSASRAAHDTSTDGQFLQQHGSFSLRAARAHSAARAADASDPDSDSGSDSVLDSPTSHAASASPTLIQKRAAHADHSARTTPPESPSGHAPFTAAAELRASTGAASPASSASLPSRESLASPASLASSAPGSPHGAPDTAEPGLDTSPSRSAPDVALASSHASLEAERSAAPHEARTSTSPAYSPPLPMSADRSLRSDAEAPTRSLHGLSRTSDASRASRRLDVSRERSRRSADASYGALRAESRSGLSRSERSRELSRSELSRAQIPRELSRESLSRSELSRSELSRSELSRSGLSRSGRLPAEQYPAERSRGSAAEASQRSLRTRSSAGTSRSRASSAHTSRSSASHTSVSLPTADALEASWSTSRSPRAPSPASHTRSPESPPRRSASASLSDILTVPNVHANTSLPPMRDDADLVGSHVDPHRLIVYQDKLNRQLAEENEALKMQCDFYVQLLQAHRIPLDASDRSATSTSDASEDEAHTPPTPAAPGISTPTPVPAATPAPEAPKPSPAEAHLRRRIRDLEAIVDEQHRRLHAAPAQPAPTPPQSAPQPPTPQPPTPRADASSSVLERTTSALQDRHERLLADVAHALASGAGLHDAVEQLRAALNQAHGVINAMRPGAEAPRAADASGHTSRSQAAADTSARTPLHASTSSVHAASVSMDADEALEELGPLQHHARTLTSELHEARAALDEALAHARDSCVRKARLEEQLAATRTDLGAAQARLDEKAAALRTLHTGATPPRAAAALRDARADLDAARAQQQHMAQQQRILEEQLERAARRADDAGAAAEHARAARQACEAQLDAHIEQIEGLEHALALRNDEVAQLRGEKDHLWDERRAVLAQVHRFEQHLREVRSDTERYGADLAALRGARDAAADDALAAAAARADTLAERLHTETRRRRALVAQKAYVAQALRAHEWLVTQLGTRLTTLAPLLGKYGGAPPPRRRRTLRAAAWAVRAALFWGP</sequence>
<feature type="region of interest" description="Disordered" evidence="2">
    <location>
        <begin position="739"/>
        <end position="776"/>
    </location>
</feature>
<feature type="compositionally biased region" description="Low complexity" evidence="2">
    <location>
        <begin position="407"/>
        <end position="417"/>
    </location>
</feature>
<gene>
    <name evidence="3" type="ORF">MOBT1_002548</name>
</gene>
<feature type="compositionally biased region" description="Basic and acidic residues" evidence="2">
    <location>
        <begin position="108"/>
        <end position="126"/>
    </location>
</feature>
<feature type="coiled-coil region" evidence="1">
    <location>
        <begin position="796"/>
        <end position="844"/>
    </location>
</feature>
<dbReference type="Proteomes" id="UP001214603">
    <property type="component" value="Chromosome 6"/>
</dbReference>
<feature type="region of interest" description="Disordered" evidence="2">
    <location>
        <begin position="581"/>
        <end position="631"/>
    </location>
</feature>
<feature type="compositionally biased region" description="Low complexity" evidence="2">
    <location>
        <begin position="139"/>
        <end position="154"/>
    </location>
</feature>
<feature type="compositionally biased region" description="Low complexity" evidence="2">
    <location>
        <begin position="40"/>
        <end position="52"/>
    </location>
</feature>
<feature type="compositionally biased region" description="Basic and acidic residues" evidence="2">
    <location>
        <begin position="385"/>
        <end position="406"/>
    </location>
</feature>
<keyword evidence="4" id="KW-1185">Reference proteome</keyword>
<proteinExistence type="predicted"/>
<evidence type="ECO:0008006" key="5">
    <source>
        <dbReference type="Google" id="ProtNLM"/>
    </source>
</evidence>
<feature type="coiled-coil region" evidence="1">
    <location>
        <begin position="868"/>
        <end position="937"/>
    </location>
</feature>
<dbReference type="AlphaFoldDB" id="A0AAF0E676"/>
<feature type="compositionally biased region" description="Polar residues" evidence="2">
    <location>
        <begin position="749"/>
        <end position="763"/>
    </location>
</feature>
<dbReference type="PANTHER" id="PTHR43941">
    <property type="entry name" value="STRUCTURAL MAINTENANCE OF CHROMOSOMES PROTEIN 2"/>
    <property type="match status" value="1"/>
</dbReference>
<feature type="compositionally biased region" description="Low complexity" evidence="2">
    <location>
        <begin position="162"/>
        <end position="180"/>
    </location>
</feature>
<feature type="compositionally biased region" description="Low complexity" evidence="2">
    <location>
        <begin position="477"/>
        <end position="494"/>
    </location>
</feature>
<feature type="compositionally biased region" description="Basic and acidic residues" evidence="2">
    <location>
        <begin position="365"/>
        <end position="377"/>
    </location>
</feature>
<protein>
    <recommendedName>
        <fullName evidence="5">Pericentrin/AKAP-450 centrosomal targeting domain-containing protein</fullName>
    </recommendedName>
</protein>
<accession>A0AAF0E676</accession>
<feature type="region of interest" description="Disordered" evidence="2">
    <location>
        <begin position="653"/>
        <end position="689"/>
    </location>
</feature>
<evidence type="ECO:0000256" key="2">
    <source>
        <dbReference type="SAM" id="MobiDB-lite"/>
    </source>
</evidence>
<evidence type="ECO:0000313" key="3">
    <source>
        <dbReference type="EMBL" id="WFD03853.1"/>
    </source>
</evidence>
<feature type="compositionally biased region" description="Pro residues" evidence="2">
    <location>
        <begin position="612"/>
        <end position="627"/>
    </location>
</feature>
<dbReference type="PANTHER" id="PTHR43941:SF1">
    <property type="entry name" value="STRUCTURAL MAINTENANCE OF CHROMOSOMES PROTEIN 2"/>
    <property type="match status" value="1"/>
</dbReference>
<organism evidence="3 4">
    <name type="scientific">Malassezia obtusa</name>
    <dbReference type="NCBI Taxonomy" id="76774"/>
    <lineage>
        <taxon>Eukaryota</taxon>
        <taxon>Fungi</taxon>
        <taxon>Dikarya</taxon>
        <taxon>Basidiomycota</taxon>
        <taxon>Ustilaginomycotina</taxon>
        <taxon>Malasseziomycetes</taxon>
        <taxon>Malasseziales</taxon>
        <taxon>Malasseziaceae</taxon>
        <taxon>Malassezia</taxon>
    </lineage>
</organism>
<feature type="compositionally biased region" description="Basic and acidic residues" evidence="2">
    <location>
        <begin position="335"/>
        <end position="348"/>
    </location>
</feature>
<evidence type="ECO:0000313" key="4">
    <source>
        <dbReference type="Proteomes" id="UP001214603"/>
    </source>
</evidence>
<feature type="region of interest" description="Disordered" evidence="2">
    <location>
        <begin position="97"/>
        <end position="513"/>
    </location>
</feature>
<keyword evidence="1" id="KW-0175">Coiled coil</keyword>
<feature type="compositionally biased region" description="Low complexity" evidence="2">
    <location>
        <begin position="215"/>
        <end position="252"/>
    </location>
</feature>
<feature type="compositionally biased region" description="Low complexity" evidence="2">
    <location>
        <begin position="767"/>
        <end position="776"/>
    </location>
</feature>
<feature type="compositionally biased region" description="Low complexity" evidence="2">
    <location>
        <begin position="349"/>
        <end position="364"/>
    </location>
</feature>
<feature type="compositionally biased region" description="Low complexity" evidence="2">
    <location>
        <begin position="429"/>
        <end position="468"/>
    </location>
</feature>
<feature type="region of interest" description="Disordered" evidence="2">
    <location>
        <begin position="18"/>
        <end position="74"/>
    </location>
</feature>
<evidence type="ECO:0000256" key="1">
    <source>
        <dbReference type="SAM" id="Coils"/>
    </source>
</evidence>
<feature type="compositionally biased region" description="Polar residues" evidence="2">
    <location>
        <begin position="127"/>
        <end position="137"/>
    </location>
</feature>
<name>A0AAF0E676_9BASI</name>
<reference evidence="3" key="1">
    <citation type="submission" date="2023-03" db="EMBL/GenBank/DDBJ databases">
        <title>Mating type loci evolution in Malassezia.</title>
        <authorList>
            <person name="Coelho M.A."/>
        </authorList>
    </citation>
    <scope>NUCLEOTIDE SEQUENCE</scope>
    <source>
        <strain evidence="3">CBS 7876</strain>
    </source>
</reference>
<feature type="compositionally biased region" description="Basic and acidic residues" evidence="2">
    <location>
        <begin position="279"/>
        <end position="291"/>
    </location>
</feature>
<feature type="compositionally biased region" description="Pro residues" evidence="2">
    <location>
        <begin position="657"/>
        <end position="677"/>
    </location>
</feature>